<dbReference type="Proteomes" id="UP000008237">
    <property type="component" value="Unassembled WGS sequence"/>
</dbReference>
<protein>
    <recommendedName>
        <fullName evidence="2">HTH CENPB-type domain-containing protein</fullName>
    </recommendedName>
</protein>
<keyword evidence="4" id="KW-1185">Reference proteome</keyword>
<reference evidence="3 4" key="1">
    <citation type="journal article" date="2010" name="Science">
        <title>Genomic comparison of the ants Camponotus floridanus and Harpegnathos saltator.</title>
        <authorList>
            <person name="Bonasio R."/>
            <person name="Zhang G."/>
            <person name="Ye C."/>
            <person name="Mutti N.S."/>
            <person name="Fang X."/>
            <person name="Qin N."/>
            <person name="Donahue G."/>
            <person name="Yang P."/>
            <person name="Li Q."/>
            <person name="Li C."/>
            <person name="Zhang P."/>
            <person name="Huang Z."/>
            <person name="Berger S.L."/>
            <person name="Reinberg D."/>
            <person name="Wang J."/>
            <person name="Liebig J."/>
        </authorList>
    </citation>
    <scope>NUCLEOTIDE SEQUENCE [LARGE SCALE GENOMIC DNA]</scope>
    <source>
        <strain evidence="3 4">R22 G/1</strain>
    </source>
</reference>
<name>E2C205_HARSA</name>
<evidence type="ECO:0000259" key="2">
    <source>
        <dbReference type="PROSITE" id="PS51253"/>
    </source>
</evidence>
<accession>E2C205</accession>
<dbReference type="PROSITE" id="PS51253">
    <property type="entry name" value="HTH_CENPB"/>
    <property type="match status" value="1"/>
</dbReference>
<dbReference type="OMA" id="CTHYICF"/>
<dbReference type="InParanoid" id="E2C205"/>
<organism evidence="4">
    <name type="scientific">Harpegnathos saltator</name>
    <name type="common">Jerdon's jumping ant</name>
    <dbReference type="NCBI Taxonomy" id="610380"/>
    <lineage>
        <taxon>Eukaryota</taxon>
        <taxon>Metazoa</taxon>
        <taxon>Ecdysozoa</taxon>
        <taxon>Arthropoda</taxon>
        <taxon>Hexapoda</taxon>
        <taxon>Insecta</taxon>
        <taxon>Pterygota</taxon>
        <taxon>Neoptera</taxon>
        <taxon>Endopterygota</taxon>
        <taxon>Hymenoptera</taxon>
        <taxon>Apocrita</taxon>
        <taxon>Aculeata</taxon>
        <taxon>Formicoidea</taxon>
        <taxon>Formicidae</taxon>
        <taxon>Ponerinae</taxon>
        <taxon>Ponerini</taxon>
        <taxon>Harpegnathos</taxon>
    </lineage>
</organism>
<dbReference type="AlphaFoldDB" id="E2C205"/>
<dbReference type="OrthoDB" id="10051656at2759"/>
<evidence type="ECO:0000256" key="1">
    <source>
        <dbReference type="ARBA" id="ARBA00023125"/>
    </source>
</evidence>
<evidence type="ECO:0000313" key="3">
    <source>
        <dbReference type="EMBL" id="EFN78025.1"/>
    </source>
</evidence>
<feature type="non-terminal residue" evidence="3">
    <location>
        <position position="1"/>
    </location>
</feature>
<dbReference type="EMBL" id="GL452032">
    <property type="protein sequence ID" value="EFN78025.1"/>
    <property type="molecule type" value="Genomic_DNA"/>
</dbReference>
<feature type="domain" description="HTH CENPB-type" evidence="2">
    <location>
        <begin position="1"/>
        <end position="21"/>
    </location>
</feature>
<evidence type="ECO:0000313" key="4">
    <source>
        <dbReference type="Proteomes" id="UP000008237"/>
    </source>
</evidence>
<proteinExistence type="predicted"/>
<keyword evidence="1" id="KW-0238">DNA-binding</keyword>
<dbReference type="GO" id="GO:0003677">
    <property type="term" value="F:DNA binding"/>
    <property type="evidence" value="ECO:0007669"/>
    <property type="project" value="UniProtKB-KW"/>
</dbReference>
<gene>
    <name evidence="3" type="ORF">EAI_10585</name>
</gene>
<feature type="non-terminal residue" evidence="3">
    <location>
        <position position="296"/>
    </location>
</feature>
<sequence>FTASVNWVHNFKVRHRIVSRKIKKFVTQTQLTSKQRLLEKANEFVTKVKSNISLLGEDNVYNSDQSGFNLETHVSRTLSFKRSLKMECVAQSLNSLTHSYTIQPILSASGVLKSSLLIILQETCKKPARNRWPLWTHCSKNHISLSNGLRMFTYLMLVKDLSCVKGQTEKQFDNIDKGGKDVKIMTIPAGATGMIQPLDVYTFGPWKNFLKQFSDLILLYRYDVNLHLRNNVLKIQSLIHNQFSSPRFVNMFKYAWLKSEYITEKPDKCETPVNCCFQNCDTCCKFCNDVAIIKCA</sequence>
<dbReference type="InterPro" id="IPR006600">
    <property type="entry name" value="HTH_CenpB_DNA-bd_dom"/>
</dbReference>